<dbReference type="OrthoDB" id="5526157at2"/>
<dbReference type="PROSITE" id="PS51257">
    <property type="entry name" value="PROKAR_LIPOPROTEIN"/>
    <property type="match status" value="1"/>
</dbReference>
<evidence type="ECO:0000313" key="1">
    <source>
        <dbReference type="EMBL" id="RKH58431.1"/>
    </source>
</evidence>
<dbReference type="RefSeq" id="WP_121771838.1">
    <property type="nucleotide sequence ID" value="NZ_RAWM01000192.1"/>
</dbReference>
<protein>
    <recommendedName>
        <fullName evidence="3">Lipoprotein</fullName>
    </recommendedName>
</protein>
<comment type="caution">
    <text evidence="1">The sequence shown here is derived from an EMBL/GenBank/DDBJ whole genome shotgun (WGS) entry which is preliminary data.</text>
</comment>
<name>A0A3A8PU35_9BACT</name>
<evidence type="ECO:0000313" key="2">
    <source>
        <dbReference type="Proteomes" id="UP000282656"/>
    </source>
</evidence>
<gene>
    <name evidence="1" type="ORF">D7X96_36890</name>
</gene>
<sequence length="310" mass="32732">MRSDQRRRLGVLLSLAALWGAGCKKEQPQASMPVDAGAVAVAVVDAGPVAKVVKPLRLSDVSLQRQEDRLAVKYTLTNPGTAQARGPACLMLIDEGNRAIDVLRMGGITVKGGSEDTFEDQLTVADLQWKQARAVLLFTVAYDKYCSDTQLQPTSETLRLLPTGAPAPAGLPMPVPAEEATAADLVVSDVRVRRSKTPAGASVTFTVKNVSDHRASGSACLRAYVREGLFALEENDVGEFDLAPGASATVTGTGTFGDASHWDEVTVLRLFTHTYGCAEVAGPENPGVLIHKPVDAENAAGGEEAQHDAE</sequence>
<keyword evidence="2" id="KW-1185">Reference proteome</keyword>
<evidence type="ECO:0008006" key="3">
    <source>
        <dbReference type="Google" id="ProtNLM"/>
    </source>
</evidence>
<accession>A0A3A8PU35</accession>
<dbReference type="Proteomes" id="UP000282656">
    <property type="component" value="Unassembled WGS sequence"/>
</dbReference>
<dbReference type="EMBL" id="RAWM01000192">
    <property type="protein sequence ID" value="RKH58431.1"/>
    <property type="molecule type" value="Genomic_DNA"/>
</dbReference>
<organism evidence="1 2">
    <name type="scientific">Corallococcus interemptor</name>
    <dbReference type="NCBI Taxonomy" id="2316720"/>
    <lineage>
        <taxon>Bacteria</taxon>
        <taxon>Pseudomonadati</taxon>
        <taxon>Myxococcota</taxon>
        <taxon>Myxococcia</taxon>
        <taxon>Myxococcales</taxon>
        <taxon>Cystobacterineae</taxon>
        <taxon>Myxococcaceae</taxon>
        <taxon>Corallococcus</taxon>
    </lineage>
</organism>
<reference evidence="2" key="1">
    <citation type="submission" date="2018-09" db="EMBL/GenBank/DDBJ databases">
        <authorList>
            <person name="Livingstone P.G."/>
            <person name="Whitworth D.E."/>
        </authorList>
    </citation>
    <scope>NUCLEOTIDE SEQUENCE [LARGE SCALE GENOMIC DNA]</scope>
    <source>
        <strain evidence="2">AB047A</strain>
    </source>
</reference>
<dbReference type="AlphaFoldDB" id="A0A3A8PU35"/>
<proteinExistence type="predicted"/>